<reference evidence="2" key="2">
    <citation type="submission" date="2022-06" db="UniProtKB">
        <authorList>
            <consortium name="EnsemblMetazoa"/>
        </authorList>
    </citation>
    <scope>IDENTIFICATION</scope>
    <source>
        <strain evidence="2">DF5081</strain>
    </source>
</reference>
<dbReference type="EnsemblMetazoa" id="CJA22891.1">
    <property type="protein sequence ID" value="CJA22891.1"/>
    <property type="gene ID" value="WBGene00178463"/>
</dbReference>
<evidence type="ECO:0000256" key="1">
    <source>
        <dbReference type="SAM" id="MobiDB-lite"/>
    </source>
</evidence>
<name>A0A8R1E826_CAEJA</name>
<feature type="compositionally biased region" description="Basic and acidic residues" evidence="1">
    <location>
        <begin position="104"/>
        <end position="116"/>
    </location>
</feature>
<evidence type="ECO:0000313" key="3">
    <source>
        <dbReference type="Proteomes" id="UP000005237"/>
    </source>
</evidence>
<feature type="compositionally biased region" description="Low complexity" evidence="1">
    <location>
        <begin position="34"/>
        <end position="70"/>
    </location>
</feature>
<accession>A0A8R1E826</accession>
<dbReference type="Proteomes" id="UP000005237">
    <property type="component" value="Unassembled WGS sequence"/>
</dbReference>
<keyword evidence="3" id="KW-1185">Reference proteome</keyword>
<feature type="compositionally biased region" description="Polar residues" evidence="1">
    <location>
        <begin position="147"/>
        <end position="164"/>
    </location>
</feature>
<feature type="compositionally biased region" description="Polar residues" evidence="1">
    <location>
        <begin position="87"/>
        <end position="103"/>
    </location>
</feature>
<feature type="compositionally biased region" description="Polar residues" evidence="1">
    <location>
        <begin position="13"/>
        <end position="23"/>
    </location>
</feature>
<evidence type="ECO:0000313" key="2">
    <source>
        <dbReference type="EnsemblMetazoa" id="CJA22891.1"/>
    </source>
</evidence>
<reference evidence="3" key="1">
    <citation type="submission" date="2010-08" db="EMBL/GenBank/DDBJ databases">
        <authorList>
            <consortium name="Caenorhabditis japonica Sequencing Consortium"/>
            <person name="Wilson R.K."/>
        </authorList>
    </citation>
    <scope>NUCLEOTIDE SEQUENCE [LARGE SCALE GENOMIC DNA]</scope>
    <source>
        <strain evidence="3">DF5081</strain>
    </source>
</reference>
<protein>
    <submittedName>
        <fullName evidence="2">Uncharacterized protein</fullName>
    </submittedName>
</protein>
<dbReference type="AlphaFoldDB" id="A0A8R1E826"/>
<organism evidence="2 3">
    <name type="scientific">Caenorhabditis japonica</name>
    <dbReference type="NCBI Taxonomy" id="281687"/>
    <lineage>
        <taxon>Eukaryota</taxon>
        <taxon>Metazoa</taxon>
        <taxon>Ecdysozoa</taxon>
        <taxon>Nematoda</taxon>
        <taxon>Chromadorea</taxon>
        <taxon>Rhabditida</taxon>
        <taxon>Rhabditina</taxon>
        <taxon>Rhabditomorpha</taxon>
        <taxon>Rhabditoidea</taxon>
        <taxon>Rhabditidae</taxon>
        <taxon>Peloderinae</taxon>
        <taxon>Caenorhabditis</taxon>
    </lineage>
</organism>
<proteinExistence type="predicted"/>
<sequence length="250" mass="27265">MDLLDLELDLRVESSSTPALTTRRSSRGAPPFTPTSTAKKSTPKTPKTPKTISKSQASVPVTPVTSKPTTANKTAIRKAEEPKIKKTPTTESVNSPQTSLAQSTDRDSRSMSLEKRSRNKVKKRFSPSPDIPSSKKRKTMTPRAVAGSTTQPDSATPRSSSVISSRPKKIKLASGVEFAHSLSELNESFQSREPEDFVLPEDLKSLGEPSETVDQIIKIGEWTFLSVVNILWKLGVCGLVLKQGIFNFLA</sequence>
<feature type="region of interest" description="Disordered" evidence="1">
    <location>
        <begin position="1"/>
        <end position="167"/>
    </location>
</feature>